<evidence type="ECO:0000313" key="2">
    <source>
        <dbReference type="Proteomes" id="UP000266934"/>
    </source>
</evidence>
<keyword evidence="2" id="KW-1185">Reference proteome</keyword>
<dbReference type="AlphaFoldDB" id="A0A348G0C9"/>
<proteinExistence type="predicted"/>
<accession>A0A348G0C9</accession>
<name>A0A348G0C9_9HYPH</name>
<dbReference type="KEGG" id="blag:BLTE_16970"/>
<organism evidence="1 2">
    <name type="scientific">Blastochloris tepida</name>
    <dbReference type="NCBI Taxonomy" id="2233851"/>
    <lineage>
        <taxon>Bacteria</taxon>
        <taxon>Pseudomonadati</taxon>
        <taxon>Pseudomonadota</taxon>
        <taxon>Alphaproteobacteria</taxon>
        <taxon>Hyphomicrobiales</taxon>
        <taxon>Blastochloridaceae</taxon>
        <taxon>Blastochloris</taxon>
    </lineage>
</organism>
<dbReference type="Proteomes" id="UP000266934">
    <property type="component" value="Chromosome"/>
</dbReference>
<reference evidence="1 2" key="1">
    <citation type="submission" date="2018-08" db="EMBL/GenBank/DDBJ databases">
        <title>Complete genome sequencing of Blastochloris tepida GI.</title>
        <authorList>
            <person name="Tsukatani Y."/>
            <person name="Mori H."/>
        </authorList>
    </citation>
    <scope>NUCLEOTIDE SEQUENCE [LARGE SCALE GENOMIC DNA]</scope>
    <source>
        <strain evidence="1 2">GI</strain>
    </source>
</reference>
<sequence length="145" mass="17371">MLVWEALLTSKTLLHLNATLKFIEFIIKNFDEADDTKPIGQIRQEFKEKLGANAPKLINQHFGIIRLIPLMHIAQEKFLDNTEDGKILRIIRNSFAHNDFQCNENVYKFFNNRPNEKDVDMEYEEFVNFIWRIENAFFKERYLDE</sequence>
<gene>
    <name evidence="1" type="ORF">BLTE_16970</name>
</gene>
<dbReference type="EMBL" id="AP018907">
    <property type="protein sequence ID" value="BBF93012.1"/>
    <property type="molecule type" value="Genomic_DNA"/>
</dbReference>
<protein>
    <recommendedName>
        <fullName evidence="3">pEK499-p136 HEPN domain-containing protein</fullName>
    </recommendedName>
</protein>
<evidence type="ECO:0000313" key="1">
    <source>
        <dbReference type="EMBL" id="BBF93012.1"/>
    </source>
</evidence>
<evidence type="ECO:0008006" key="3">
    <source>
        <dbReference type="Google" id="ProtNLM"/>
    </source>
</evidence>